<feature type="domain" description="RDRP core" evidence="2">
    <location>
        <begin position="1"/>
        <end position="33"/>
    </location>
</feature>
<proteinExistence type="inferred from homology"/>
<comment type="similarity">
    <text evidence="1">Belongs to the RdRP family.</text>
</comment>
<organism evidence="3 4">
    <name type="scientific">Mucor flavus</name>
    <dbReference type="NCBI Taxonomy" id="439312"/>
    <lineage>
        <taxon>Eukaryota</taxon>
        <taxon>Fungi</taxon>
        <taxon>Fungi incertae sedis</taxon>
        <taxon>Mucoromycota</taxon>
        <taxon>Mucoromycotina</taxon>
        <taxon>Mucoromycetes</taxon>
        <taxon>Mucorales</taxon>
        <taxon>Mucorineae</taxon>
        <taxon>Mucoraceae</taxon>
        <taxon>Mucor</taxon>
    </lineage>
</organism>
<dbReference type="PANTHER" id="PTHR23079:SF55">
    <property type="entry name" value="RNA-DIRECTED RNA POLYMERASE"/>
    <property type="match status" value="1"/>
</dbReference>
<evidence type="ECO:0000313" key="4">
    <source>
        <dbReference type="Proteomes" id="UP001473302"/>
    </source>
</evidence>
<comment type="catalytic activity">
    <reaction evidence="1">
        <text>RNA(n) + a ribonucleoside 5'-triphosphate = RNA(n+1) + diphosphate</text>
        <dbReference type="Rhea" id="RHEA:21248"/>
        <dbReference type="Rhea" id="RHEA-COMP:14527"/>
        <dbReference type="Rhea" id="RHEA-COMP:17342"/>
        <dbReference type="ChEBI" id="CHEBI:33019"/>
        <dbReference type="ChEBI" id="CHEBI:61557"/>
        <dbReference type="ChEBI" id="CHEBI:140395"/>
        <dbReference type="EC" id="2.7.7.48"/>
    </reaction>
</comment>
<keyword evidence="1" id="KW-0808">Transferase</keyword>
<accession>A0ABP9YJ06</accession>
<name>A0ABP9YJ06_9FUNG</name>
<feature type="domain" description="RDRP core" evidence="2">
    <location>
        <begin position="34"/>
        <end position="198"/>
    </location>
</feature>
<dbReference type="Proteomes" id="UP001473302">
    <property type="component" value="Unassembled WGS sequence"/>
</dbReference>
<dbReference type="Pfam" id="PF05183">
    <property type="entry name" value="RdRP"/>
    <property type="match status" value="2"/>
</dbReference>
<dbReference type="EC" id="2.7.7.48" evidence="1"/>
<keyword evidence="1" id="KW-0694">RNA-binding</keyword>
<sequence>MKDLKKKAKITVPNSDCLLVVMDETNTLEEGEVNPCLHPGDVRVVKEIDKPNLQHLIDVVGFSAKGFRDILSMCSGGDIDGDDYTLIPEKKNFPHMDYTAAPSKVVSDSFVNYISHDNLGQIANAHLATADKSDVGARDGKCLLLALLHPDAVDFPKSGKAADITRDLVVQVFPDFMQKKDKESYESKKVLGRIFRAIDKSNYKDYKAHLTEEAVYDV</sequence>
<reference evidence="3 4" key="1">
    <citation type="submission" date="2024-04" db="EMBL/GenBank/DDBJ databases">
        <title>genome sequences of Mucor flavus KT1a and Helicostylum pulchrum KT1b strains isolated from the surface of a dry-aged beef.</title>
        <authorList>
            <person name="Toyotome T."/>
            <person name="Hosono M."/>
            <person name="Torimaru M."/>
            <person name="Fukuda K."/>
            <person name="Mikami N."/>
        </authorList>
    </citation>
    <scope>NUCLEOTIDE SEQUENCE [LARGE SCALE GENOMIC DNA]</scope>
    <source>
        <strain evidence="3 4">KT1a</strain>
    </source>
</reference>
<dbReference type="InterPro" id="IPR007855">
    <property type="entry name" value="RDRP"/>
</dbReference>
<comment type="caution">
    <text evidence="3">The sequence shown here is derived from an EMBL/GenBank/DDBJ whole genome shotgun (WGS) entry which is preliminary data.</text>
</comment>
<keyword evidence="4" id="KW-1185">Reference proteome</keyword>
<dbReference type="PANTHER" id="PTHR23079">
    <property type="entry name" value="RNA-DEPENDENT RNA POLYMERASE"/>
    <property type="match status" value="1"/>
</dbReference>
<evidence type="ECO:0000313" key="3">
    <source>
        <dbReference type="EMBL" id="GAA5806842.1"/>
    </source>
</evidence>
<dbReference type="EMBL" id="BAABUK010000002">
    <property type="protein sequence ID" value="GAA5806842.1"/>
    <property type="molecule type" value="Genomic_DNA"/>
</dbReference>
<dbReference type="InterPro" id="IPR057596">
    <property type="entry name" value="RDRP_core"/>
</dbReference>
<keyword evidence="1" id="KW-0548">Nucleotidyltransferase</keyword>
<evidence type="ECO:0000256" key="1">
    <source>
        <dbReference type="RuleBase" id="RU363098"/>
    </source>
</evidence>
<gene>
    <name evidence="3" type="ORF">MFLAVUS_000190</name>
</gene>
<keyword evidence="1" id="KW-0696">RNA-directed RNA polymerase</keyword>
<protein>
    <recommendedName>
        <fullName evidence="1">RNA-dependent RNA polymerase</fullName>
        <ecNumber evidence="1">2.7.7.48</ecNumber>
    </recommendedName>
</protein>
<evidence type="ECO:0000259" key="2">
    <source>
        <dbReference type="Pfam" id="PF05183"/>
    </source>
</evidence>